<dbReference type="PANTHER" id="PTHR43355:SF2">
    <property type="entry name" value="FLAVIN REDUCTASE (NADPH)"/>
    <property type="match status" value="1"/>
</dbReference>
<dbReference type="PANTHER" id="PTHR43355">
    <property type="entry name" value="FLAVIN REDUCTASE (NADPH)"/>
    <property type="match status" value="1"/>
</dbReference>
<evidence type="ECO:0000313" key="3">
    <source>
        <dbReference type="EMBL" id="KAK1762682.1"/>
    </source>
</evidence>
<protein>
    <submittedName>
        <fullName evidence="3">NADH(P)-binding-domain-containing protein</fullName>
    </submittedName>
</protein>
<dbReference type="EMBL" id="MU839034">
    <property type="protein sequence ID" value="KAK1762682.1"/>
    <property type="molecule type" value="Genomic_DNA"/>
</dbReference>
<dbReference type="SUPFAM" id="SSF51735">
    <property type="entry name" value="NAD(P)-binding Rossmann-fold domains"/>
    <property type="match status" value="1"/>
</dbReference>
<evidence type="ECO:0000313" key="4">
    <source>
        <dbReference type="Proteomes" id="UP001244011"/>
    </source>
</evidence>
<gene>
    <name evidence="3" type="ORF">QBC33DRAFT_623441</name>
</gene>
<dbReference type="InterPro" id="IPR036291">
    <property type="entry name" value="NAD(P)-bd_dom_sf"/>
</dbReference>
<dbReference type="Proteomes" id="UP001244011">
    <property type="component" value="Unassembled WGS sequence"/>
</dbReference>
<dbReference type="AlphaFoldDB" id="A0AAJ0BTC1"/>
<organism evidence="3 4">
    <name type="scientific">Phialemonium atrogriseum</name>
    <dbReference type="NCBI Taxonomy" id="1093897"/>
    <lineage>
        <taxon>Eukaryota</taxon>
        <taxon>Fungi</taxon>
        <taxon>Dikarya</taxon>
        <taxon>Ascomycota</taxon>
        <taxon>Pezizomycotina</taxon>
        <taxon>Sordariomycetes</taxon>
        <taxon>Sordariomycetidae</taxon>
        <taxon>Cephalothecales</taxon>
        <taxon>Cephalothecaceae</taxon>
        <taxon>Phialemonium</taxon>
    </lineage>
</organism>
<feature type="domain" description="NAD(P)-binding" evidence="2">
    <location>
        <begin position="15"/>
        <end position="119"/>
    </location>
</feature>
<dbReference type="RefSeq" id="XP_060278895.1">
    <property type="nucleotide sequence ID" value="XM_060432894.1"/>
</dbReference>
<evidence type="ECO:0000256" key="1">
    <source>
        <dbReference type="ARBA" id="ARBA00038376"/>
    </source>
</evidence>
<dbReference type="Gene3D" id="3.40.50.720">
    <property type="entry name" value="NAD(P)-binding Rossmann-like Domain"/>
    <property type="match status" value="1"/>
</dbReference>
<accession>A0AAJ0BTC1</accession>
<name>A0AAJ0BTC1_9PEZI</name>
<dbReference type="InterPro" id="IPR051606">
    <property type="entry name" value="Polyketide_Oxido-like"/>
</dbReference>
<dbReference type="InterPro" id="IPR016040">
    <property type="entry name" value="NAD(P)-bd_dom"/>
</dbReference>
<evidence type="ECO:0000259" key="2">
    <source>
        <dbReference type="Pfam" id="PF13460"/>
    </source>
</evidence>
<comment type="caution">
    <text evidence="3">The sequence shown here is derived from an EMBL/GenBank/DDBJ whole genome shotgun (WGS) entry which is preliminary data.</text>
</comment>
<feature type="non-terminal residue" evidence="3">
    <location>
        <position position="130"/>
    </location>
</feature>
<keyword evidence="4" id="KW-1185">Reference proteome</keyword>
<reference evidence="3" key="1">
    <citation type="submission" date="2023-06" db="EMBL/GenBank/DDBJ databases">
        <title>Genome-scale phylogeny and comparative genomics of the fungal order Sordariales.</title>
        <authorList>
            <consortium name="Lawrence Berkeley National Laboratory"/>
            <person name="Hensen N."/>
            <person name="Bonometti L."/>
            <person name="Westerberg I."/>
            <person name="Brannstrom I.O."/>
            <person name="Guillou S."/>
            <person name="Cros-Aarteil S."/>
            <person name="Calhoun S."/>
            <person name="Haridas S."/>
            <person name="Kuo A."/>
            <person name="Mondo S."/>
            <person name="Pangilinan J."/>
            <person name="Riley R."/>
            <person name="Labutti K."/>
            <person name="Andreopoulos B."/>
            <person name="Lipzen A."/>
            <person name="Chen C."/>
            <person name="Yanf M."/>
            <person name="Daum C."/>
            <person name="Ng V."/>
            <person name="Clum A."/>
            <person name="Steindorff A."/>
            <person name="Ohm R."/>
            <person name="Martin F."/>
            <person name="Silar P."/>
            <person name="Natvig D."/>
            <person name="Lalanne C."/>
            <person name="Gautier V."/>
            <person name="Ament-Velasquez S.L."/>
            <person name="Kruys A."/>
            <person name="Hutchinson M.I."/>
            <person name="Powell A.J."/>
            <person name="Barry K."/>
            <person name="Miller A.N."/>
            <person name="Grigoriev I.V."/>
            <person name="Debuchy R."/>
            <person name="Gladieux P."/>
            <person name="Thoren M.H."/>
            <person name="Johannesson H."/>
        </authorList>
    </citation>
    <scope>NUCLEOTIDE SEQUENCE</scope>
    <source>
        <strain evidence="3">8032-3</strain>
    </source>
</reference>
<proteinExistence type="inferred from homology"/>
<dbReference type="GeneID" id="85316081"/>
<sequence>MATATPLKVAVLGPAGQCGSCVVDELLSRGHTVVGISRNPPEDWKSNSGYSSVPVDIQDTKKLSKVFSAGFDAIVSAYAPPLADLSKVYETGVEGHGKIKMALLESSHEGQIIVIGGAGSLHTKNGQQLV</sequence>
<dbReference type="Pfam" id="PF13460">
    <property type="entry name" value="NAD_binding_10"/>
    <property type="match status" value="1"/>
</dbReference>
<comment type="similarity">
    <text evidence="1">Belongs to the avfA family.</text>
</comment>
<dbReference type="GO" id="GO:0016646">
    <property type="term" value="F:oxidoreductase activity, acting on the CH-NH group of donors, NAD or NADP as acceptor"/>
    <property type="evidence" value="ECO:0007669"/>
    <property type="project" value="TreeGrafter"/>
</dbReference>